<comment type="caution">
    <text evidence="2">The sequence shown here is derived from an EMBL/GenBank/DDBJ whole genome shotgun (WGS) entry which is preliminary data.</text>
</comment>
<dbReference type="EMBL" id="MU853921">
    <property type="protein sequence ID" value="KAK3935491.1"/>
    <property type="molecule type" value="Genomic_DNA"/>
</dbReference>
<evidence type="ECO:0000259" key="1">
    <source>
        <dbReference type="Pfam" id="PF13847"/>
    </source>
</evidence>
<accession>A0AAN6MXT5</accession>
<proteinExistence type="predicted"/>
<dbReference type="InterPro" id="IPR029063">
    <property type="entry name" value="SAM-dependent_MTases_sf"/>
</dbReference>
<protein>
    <recommendedName>
        <fullName evidence="1">Methyltransferase domain-containing protein</fullName>
    </recommendedName>
</protein>
<dbReference type="AlphaFoldDB" id="A0AAN6MXT5"/>
<name>A0AAN6MXT5_9PEZI</name>
<keyword evidence="3" id="KW-1185">Reference proteome</keyword>
<dbReference type="Gene3D" id="3.40.50.150">
    <property type="entry name" value="Vaccinia Virus protein VP39"/>
    <property type="match status" value="1"/>
</dbReference>
<dbReference type="SUPFAM" id="SSF53335">
    <property type="entry name" value="S-adenosyl-L-methionine-dependent methyltransferases"/>
    <property type="match status" value="1"/>
</dbReference>
<sequence length="371" mass="40779">MGIVRVVVSRLRYVRNVCFNRSTPKQQTTTAPATETKSADIKSDTATADTMAVSDGTQQQEQQQKINTLLSCCLHDEKMDDRVYIPRYRHRLTIANAWSLKPGSRVLDIGCGQGESCLTLAMELGPEAHITGVDTADLEYGTPFNMRMSHEHVLASPLGKQITFHNVDAATLLQSLEARTDKPPFDAAVLCHSLWYFADQESVIELFKTLSRAGIPRVYVAEYAFSASLPSQEPHVLAARAAALLHAYQQQKARDDGSLDPEGGKLASNIRAAPDTKSIVAAAAAAGYAVGRQGTTIPGEDFLEGHFETRHVRGDRFAARVRDEKLSPEKEAEILAFQPQVVKKMDELAAQGIDKVRSMDVWFAELELPAQ</sequence>
<evidence type="ECO:0000313" key="2">
    <source>
        <dbReference type="EMBL" id="KAK3935491.1"/>
    </source>
</evidence>
<dbReference type="Proteomes" id="UP001303473">
    <property type="component" value="Unassembled WGS sequence"/>
</dbReference>
<evidence type="ECO:0000313" key="3">
    <source>
        <dbReference type="Proteomes" id="UP001303473"/>
    </source>
</evidence>
<feature type="domain" description="Methyltransferase" evidence="1">
    <location>
        <begin position="101"/>
        <end position="212"/>
    </location>
</feature>
<gene>
    <name evidence="2" type="ORF">QBC46DRAFT_397392</name>
</gene>
<dbReference type="Pfam" id="PF13847">
    <property type="entry name" value="Methyltransf_31"/>
    <property type="match status" value="1"/>
</dbReference>
<dbReference type="CDD" id="cd02440">
    <property type="entry name" value="AdoMet_MTases"/>
    <property type="match status" value="1"/>
</dbReference>
<dbReference type="InterPro" id="IPR025714">
    <property type="entry name" value="Methyltranfer_dom"/>
</dbReference>
<reference evidence="3" key="1">
    <citation type="journal article" date="2023" name="Mol. Phylogenet. Evol.">
        <title>Genome-scale phylogeny and comparative genomics of the fungal order Sordariales.</title>
        <authorList>
            <person name="Hensen N."/>
            <person name="Bonometti L."/>
            <person name="Westerberg I."/>
            <person name="Brannstrom I.O."/>
            <person name="Guillou S."/>
            <person name="Cros-Aarteil S."/>
            <person name="Calhoun S."/>
            <person name="Haridas S."/>
            <person name="Kuo A."/>
            <person name="Mondo S."/>
            <person name="Pangilinan J."/>
            <person name="Riley R."/>
            <person name="LaButti K."/>
            <person name="Andreopoulos B."/>
            <person name="Lipzen A."/>
            <person name="Chen C."/>
            <person name="Yan M."/>
            <person name="Daum C."/>
            <person name="Ng V."/>
            <person name="Clum A."/>
            <person name="Steindorff A."/>
            <person name="Ohm R.A."/>
            <person name="Martin F."/>
            <person name="Silar P."/>
            <person name="Natvig D.O."/>
            <person name="Lalanne C."/>
            <person name="Gautier V."/>
            <person name="Ament-Velasquez S.L."/>
            <person name="Kruys A."/>
            <person name="Hutchinson M.I."/>
            <person name="Powell A.J."/>
            <person name="Barry K."/>
            <person name="Miller A.N."/>
            <person name="Grigoriev I.V."/>
            <person name="Debuchy R."/>
            <person name="Gladieux P."/>
            <person name="Hiltunen Thoren M."/>
            <person name="Johannesson H."/>
        </authorList>
    </citation>
    <scope>NUCLEOTIDE SEQUENCE [LARGE SCALE GENOMIC DNA]</scope>
    <source>
        <strain evidence="3">CBS 340.73</strain>
    </source>
</reference>
<organism evidence="2 3">
    <name type="scientific">Diplogelasinospora grovesii</name>
    <dbReference type="NCBI Taxonomy" id="303347"/>
    <lineage>
        <taxon>Eukaryota</taxon>
        <taxon>Fungi</taxon>
        <taxon>Dikarya</taxon>
        <taxon>Ascomycota</taxon>
        <taxon>Pezizomycotina</taxon>
        <taxon>Sordariomycetes</taxon>
        <taxon>Sordariomycetidae</taxon>
        <taxon>Sordariales</taxon>
        <taxon>Diplogelasinosporaceae</taxon>
        <taxon>Diplogelasinospora</taxon>
    </lineage>
</organism>